<dbReference type="Proteomes" id="UP000886829">
    <property type="component" value="Unassembled WGS sequence"/>
</dbReference>
<dbReference type="PROSITE" id="PS51257">
    <property type="entry name" value="PROKAR_LIPOPROTEIN"/>
    <property type="match status" value="1"/>
</dbReference>
<evidence type="ECO:0000313" key="4">
    <source>
        <dbReference type="EMBL" id="HIX55986.1"/>
    </source>
</evidence>
<dbReference type="GO" id="GO:0043190">
    <property type="term" value="C:ATP-binding cassette (ABC) transporter complex"/>
    <property type="evidence" value="ECO:0007669"/>
    <property type="project" value="InterPro"/>
</dbReference>
<dbReference type="EMBL" id="DXEV01000018">
    <property type="protein sequence ID" value="HIX55986.1"/>
    <property type="molecule type" value="Genomic_DNA"/>
</dbReference>
<protein>
    <recommendedName>
        <fullName evidence="3">Solute-binding protein family 5 domain-containing protein</fullName>
    </recommendedName>
</protein>
<feature type="chain" id="PRO_5039590924" description="Solute-binding protein family 5 domain-containing protein" evidence="2">
    <location>
        <begin position="27"/>
        <end position="578"/>
    </location>
</feature>
<dbReference type="GO" id="GO:1904680">
    <property type="term" value="F:peptide transmembrane transporter activity"/>
    <property type="evidence" value="ECO:0007669"/>
    <property type="project" value="TreeGrafter"/>
</dbReference>
<gene>
    <name evidence="4" type="ORF">H9850_00760</name>
</gene>
<keyword evidence="2" id="KW-0732">Signal</keyword>
<dbReference type="PIRSF" id="PIRSF002741">
    <property type="entry name" value="MppA"/>
    <property type="match status" value="1"/>
</dbReference>
<dbReference type="Pfam" id="PF00496">
    <property type="entry name" value="SBP_bac_5"/>
    <property type="match status" value="1"/>
</dbReference>
<dbReference type="GO" id="GO:0015833">
    <property type="term" value="P:peptide transport"/>
    <property type="evidence" value="ECO:0007669"/>
    <property type="project" value="TreeGrafter"/>
</dbReference>
<dbReference type="InterPro" id="IPR039424">
    <property type="entry name" value="SBP_5"/>
</dbReference>
<feature type="signal peptide" evidence="2">
    <location>
        <begin position="1"/>
        <end position="26"/>
    </location>
</feature>
<reference evidence="4" key="1">
    <citation type="journal article" date="2021" name="PeerJ">
        <title>Extensive microbial diversity within the chicken gut microbiome revealed by metagenomics and culture.</title>
        <authorList>
            <person name="Gilroy R."/>
            <person name="Ravi A."/>
            <person name="Getino M."/>
            <person name="Pursley I."/>
            <person name="Horton D.L."/>
            <person name="Alikhan N.F."/>
            <person name="Baker D."/>
            <person name="Gharbi K."/>
            <person name="Hall N."/>
            <person name="Watson M."/>
            <person name="Adriaenssens E.M."/>
            <person name="Foster-Nyarko E."/>
            <person name="Jarju S."/>
            <person name="Secka A."/>
            <person name="Antonio M."/>
            <person name="Oren A."/>
            <person name="Chaudhuri R.R."/>
            <person name="La Ragione R."/>
            <person name="Hildebrand F."/>
            <person name="Pallen M.J."/>
        </authorList>
    </citation>
    <scope>NUCLEOTIDE SEQUENCE</scope>
    <source>
        <strain evidence="4">USASDec5-558</strain>
    </source>
</reference>
<dbReference type="AlphaFoldDB" id="A0A9D1WB72"/>
<organism evidence="4 5">
    <name type="scientific">Candidatus Anaerobiospirillum pullistercoris</name>
    <dbReference type="NCBI Taxonomy" id="2838452"/>
    <lineage>
        <taxon>Bacteria</taxon>
        <taxon>Pseudomonadati</taxon>
        <taxon>Pseudomonadota</taxon>
        <taxon>Gammaproteobacteria</taxon>
        <taxon>Aeromonadales</taxon>
        <taxon>Succinivibrionaceae</taxon>
        <taxon>Anaerobiospirillum</taxon>
    </lineage>
</organism>
<dbReference type="Gene3D" id="3.40.190.10">
    <property type="entry name" value="Periplasmic binding protein-like II"/>
    <property type="match status" value="1"/>
</dbReference>
<comment type="caution">
    <text evidence="4">The sequence shown here is derived from an EMBL/GenBank/DDBJ whole genome shotgun (WGS) entry which is preliminary data.</text>
</comment>
<dbReference type="PANTHER" id="PTHR30290">
    <property type="entry name" value="PERIPLASMIC BINDING COMPONENT OF ABC TRANSPORTER"/>
    <property type="match status" value="1"/>
</dbReference>
<proteinExistence type="predicted"/>
<dbReference type="PANTHER" id="PTHR30290:SF81">
    <property type="entry name" value="OLIGOPEPTIDE-BINDING PROTEIN OPPA"/>
    <property type="match status" value="1"/>
</dbReference>
<reference evidence="4" key="2">
    <citation type="submission" date="2021-04" db="EMBL/GenBank/DDBJ databases">
        <authorList>
            <person name="Gilroy R."/>
        </authorList>
    </citation>
    <scope>NUCLEOTIDE SEQUENCE</scope>
    <source>
        <strain evidence="4">USASDec5-558</strain>
    </source>
</reference>
<evidence type="ECO:0000259" key="3">
    <source>
        <dbReference type="Pfam" id="PF00496"/>
    </source>
</evidence>
<accession>A0A9D1WB72</accession>
<name>A0A9D1WB72_9GAMM</name>
<dbReference type="Gene3D" id="3.10.105.10">
    <property type="entry name" value="Dipeptide-binding Protein, Domain 3"/>
    <property type="match status" value="1"/>
</dbReference>
<dbReference type="InterPro" id="IPR000914">
    <property type="entry name" value="SBP_5_dom"/>
</dbReference>
<feature type="region of interest" description="Disordered" evidence="1">
    <location>
        <begin position="559"/>
        <end position="578"/>
    </location>
</feature>
<dbReference type="InterPro" id="IPR030678">
    <property type="entry name" value="Peptide/Ni-bd"/>
</dbReference>
<evidence type="ECO:0000256" key="1">
    <source>
        <dbReference type="SAM" id="MobiDB-lite"/>
    </source>
</evidence>
<dbReference type="GO" id="GO:0030288">
    <property type="term" value="C:outer membrane-bounded periplasmic space"/>
    <property type="evidence" value="ECO:0007669"/>
    <property type="project" value="UniProtKB-ARBA"/>
</dbReference>
<sequence length="578" mass="63572">MMTIKHLLLPLSLLVVGTVITPLLTACGDATKATESKVVQQTASASSNSDAAAAQDLKVSLFFLNYSLDPKDYFNGWILMRVGAGETLLRLNDQGKVQPWLARDFKVLTPTSYQLTLQEGLKFSDGSTVTATDVQQNLERIMALNPRTKQYFNLDRIEIVSPVQLVIHTKEPVPELFANLCEPLFSIVKLPAEALPQAQGAQGAQDEQRAQSTWPNFTLEQPITTGPYRVSAFVPNERIEVVPNPYYRAAKEPDQRYSKINYFYMPDAQSRVMALQAGEVDLIPTVDYANLSLFADPKQYQVLSRISPRTNVVYLNHSNPLLAQAPVRQAMSLAINREQIVSLIGGQKAGSLIAPDFVGGQSFTLNYDLTKAQRLLDQAGIIDSNGNGTRDLNGQELSFKYYIKADHGSADSSLIAQSLQQDLKQLQIELQLIPSENLAAVVAAGDFDLYSANDSTVPTGDPFYFLATRFGTEGDANYGHYSNPQIDALLKDMQQSFEPKERLALTGKILGELNKDTAALFINHIDINEVARADVHNLHLYSFDYYFIDDQVSAHAAPEAAEAADTAPAPANSATSEE</sequence>
<dbReference type="SUPFAM" id="SSF53850">
    <property type="entry name" value="Periplasmic binding protein-like II"/>
    <property type="match status" value="1"/>
</dbReference>
<evidence type="ECO:0000256" key="2">
    <source>
        <dbReference type="SAM" id="SignalP"/>
    </source>
</evidence>
<feature type="domain" description="Solute-binding protein family 5" evidence="3">
    <location>
        <begin position="96"/>
        <end position="474"/>
    </location>
</feature>
<evidence type="ECO:0000313" key="5">
    <source>
        <dbReference type="Proteomes" id="UP000886829"/>
    </source>
</evidence>